<accession>G7KQD7</accession>
<evidence type="ECO:0000313" key="2">
    <source>
        <dbReference type="EnsemblPlants" id="AES76931"/>
    </source>
</evidence>
<dbReference type="PANTHER" id="PTHR10635">
    <property type="entry name" value="COATOMER SUBUNIT BETA"/>
    <property type="match status" value="1"/>
</dbReference>
<keyword evidence="3" id="KW-1185">Reference proteome</keyword>
<reference evidence="1 3" key="1">
    <citation type="journal article" date="2011" name="Nature">
        <title>The Medicago genome provides insight into the evolution of rhizobial symbioses.</title>
        <authorList>
            <person name="Young N.D."/>
            <person name="Debelle F."/>
            <person name="Oldroyd G.E."/>
            <person name="Geurts R."/>
            <person name="Cannon S.B."/>
            <person name="Udvardi M.K."/>
            <person name="Benedito V.A."/>
            <person name="Mayer K.F."/>
            <person name="Gouzy J."/>
            <person name="Schoof H."/>
            <person name="Van de Peer Y."/>
            <person name="Proost S."/>
            <person name="Cook D.R."/>
            <person name="Meyers B.C."/>
            <person name="Spannagl M."/>
            <person name="Cheung F."/>
            <person name="De Mita S."/>
            <person name="Krishnakumar V."/>
            <person name="Gundlach H."/>
            <person name="Zhou S."/>
            <person name="Mudge J."/>
            <person name="Bharti A.K."/>
            <person name="Murray J.D."/>
            <person name="Naoumkina M.A."/>
            <person name="Rosen B."/>
            <person name="Silverstein K.A."/>
            <person name="Tang H."/>
            <person name="Rombauts S."/>
            <person name="Zhao P.X."/>
            <person name="Zhou P."/>
            <person name="Barbe V."/>
            <person name="Bardou P."/>
            <person name="Bechner M."/>
            <person name="Bellec A."/>
            <person name="Berger A."/>
            <person name="Berges H."/>
            <person name="Bidwell S."/>
            <person name="Bisseling T."/>
            <person name="Choisne N."/>
            <person name="Couloux A."/>
            <person name="Denny R."/>
            <person name="Deshpande S."/>
            <person name="Dai X."/>
            <person name="Doyle J.J."/>
            <person name="Dudez A.M."/>
            <person name="Farmer A.D."/>
            <person name="Fouteau S."/>
            <person name="Franken C."/>
            <person name="Gibelin C."/>
            <person name="Gish J."/>
            <person name="Goldstein S."/>
            <person name="Gonzalez A.J."/>
            <person name="Green P.J."/>
            <person name="Hallab A."/>
            <person name="Hartog M."/>
            <person name="Hua A."/>
            <person name="Humphray S.J."/>
            <person name="Jeong D.H."/>
            <person name="Jing Y."/>
            <person name="Jocker A."/>
            <person name="Kenton S.M."/>
            <person name="Kim D.J."/>
            <person name="Klee K."/>
            <person name="Lai H."/>
            <person name="Lang C."/>
            <person name="Lin S."/>
            <person name="Macmil S.L."/>
            <person name="Magdelenat G."/>
            <person name="Matthews L."/>
            <person name="McCorrison J."/>
            <person name="Monaghan E.L."/>
            <person name="Mun J.H."/>
            <person name="Najar F.Z."/>
            <person name="Nicholson C."/>
            <person name="Noirot C."/>
            <person name="O'Bleness M."/>
            <person name="Paule C.R."/>
            <person name="Poulain J."/>
            <person name="Prion F."/>
            <person name="Qin B."/>
            <person name="Qu C."/>
            <person name="Retzel E.F."/>
            <person name="Riddle C."/>
            <person name="Sallet E."/>
            <person name="Samain S."/>
            <person name="Samson N."/>
            <person name="Sanders I."/>
            <person name="Saurat O."/>
            <person name="Scarpelli C."/>
            <person name="Schiex T."/>
            <person name="Segurens B."/>
            <person name="Severin A.J."/>
            <person name="Sherrier D.J."/>
            <person name="Shi R."/>
            <person name="Sims S."/>
            <person name="Singer S.R."/>
            <person name="Sinharoy S."/>
            <person name="Sterck L."/>
            <person name="Viollet A."/>
            <person name="Wang B.B."/>
            <person name="Wang K."/>
            <person name="Wang M."/>
            <person name="Wang X."/>
            <person name="Warfsmann J."/>
            <person name="Weissenbach J."/>
            <person name="White D.D."/>
            <person name="White J.D."/>
            <person name="Wiley G.B."/>
            <person name="Wincker P."/>
            <person name="Xing Y."/>
            <person name="Yang L."/>
            <person name="Yao Z."/>
            <person name="Ying F."/>
            <person name="Zhai J."/>
            <person name="Zhou L."/>
            <person name="Zuber A."/>
            <person name="Denarie J."/>
            <person name="Dixon R.A."/>
            <person name="May G.D."/>
            <person name="Schwartz D.C."/>
            <person name="Rogers J."/>
            <person name="Quetier F."/>
            <person name="Town C.D."/>
            <person name="Roe B.A."/>
        </authorList>
    </citation>
    <scope>NUCLEOTIDE SEQUENCE [LARGE SCALE GENOMIC DNA]</scope>
    <source>
        <strain evidence="1">A17</strain>
        <strain evidence="2 3">cv. Jemalong A17</strain>
    </source>
</reference>
<dbReference type="STRING" id="3880.G7KQD7"/>
<sequence length="82" mass="9777">MVESLIHSILSNPKHCHPFVCCNAVFELPIREHIFKKALEIIEKFLESQQDPSCKRNAFFMPFLCARDRVVQYLPFSWYQIF</sequence>
<organism evidence="1 3">
    <name type="scientific">Medicago truncatula</name>
    <name type="common">Barrel medic</name>
    <name type="synonym">Medicago tribuloides</name>
    <dbReference type="NCBI Taxonomy" id="3880"/>
    <lineage>
        <taxon>Eukaryota</taxon>
        <taxon>Viridiplantae</taxon>
        <taxon>Streptophyta</taxon>
        <taxon>Embryophyta</taxon>
        <taxon>Tracheophyta</taxon>
        <taxon>Spermatophyta</taxon>
        <taxon>Magnoliopsida</taxon>
        <taxon>eudicotyledons</taxon>
        <taxon>Gunneridae</taxon>
        <taxon>Pentapetalae</taxon>
        <taxon>rosids</taxon>
        <taxon>fabids</taxon>
        <taxon>Fabales</taxon>
        <taxon>Fabaceae</taxon>
        <taxon>Papilionoideae</taxon>
        <taxon>50 kb inversion clade</taxon>
        <taxon>NPAAA clade</taxon>
        <taxon>Hologalegina</taxon>
        <taxon>IRL clade</taxon>
        <taxon>Trifolieae</taxon>
        <taxon>Medicago</taxon>
    </lineage>
</organism>
<dbReference type="EnsemblPlants" id="AES76931">
    <property type="protein sequence ID" value="AES76931"/>
    <property type="gene ID" value="MTR_6g089270"/>
</dbReference>
<dbReference type="eggNOG" id="KOG1058">
    <property type="taxonomic scope" value="Eukaryota"/>
</dbReference>
<protein>
    <submittedName>
        <fullName evidence="1">Coatomer subunit beta</fullName>
    </submittedName>
</protein>
<dbReference type="GO" id="GO:0006886">
    <property type="term" value="P:intracellular protein transport"/>
    <property type="evidence" value="ECO:0007669"/>
    <property type="project" value="InterPro"/>
</dbReference>
<evidence type="ECO:0000313" key="3">
    <source>
        <dbReference type="Proteomes" id="UP000002051"/>
    </source>
</evidence>
<gene>
    <name evidence="1" type="ordered locus">MTR_6g089270</name>
</gene>
<proteinExistence type="predicted"/>
<evidence type="ECO:0000313" key="1">
    <source>
        <dbReference type="EMBL" id="AES76931.1"/>
    </source>
</evidence>
<dbReference type="PANTHER" id="PTHR10635:SF0">
    <property type="entry name" value="COATOMER SUBUNIT BETA"/>
    <property type="match status" value="1"/>
</dbReference>
<dbReference type="InterPro" id="IPR016460">
    <property type="entry name" value="COPB1"/>
</dbReference>
<dbReference type="GO" id="GO:0005737">
    <property type="term" value="C:cytoplasm"/>
    <property type="evidence" value="ECO:0007669"/>
    <property type="project" value="InterPro"/>
</dbReference>
<dbReference type="Proteomes" id="UP000002051">
    <property type="component" value="Chromosome 6"/>
</dbReference>
<dbReference type="PaxDb" id="3880-AES76931"/>
<reference evidence="1 3" key="2">
    <citation type="journal article" date="2014" name="BMC Genomics">
        <title>An improved genome release (version Mt4.0) for the model legume Medicago truncatula.</title>
        <authorList>
            <person name="Tang H."/>
            <person name="Krishnakumar V."/>
            <person name="Bidwell S."/>
            <person name="Rosen B."/>
            <person name="Chan A."/>
            <person name="Zhou S."/>
            <person name="Gentzbittel L."/>
            <person name="Childs K.L."/>
            <person name="Yandell M."/>
            <person name="Gundlach H."/>
            <person name="Mayer K.F."/>
            <person name="Schwartz D.C."/>
            <person name="Town C.D."/>
        </authorList>
    </citation>
    <scope>GENOME REANNOTATION</scope>
    <source>
        <strain evidence="2 3">cv. Jemalong A17</strain>
    </source>
</reference>
<reference evidence="2" key="3">
    <citation type="submission" date="2015-04" db="UniProtKB">
        <authorList>
            <consortium name="EnsemblPlants"/>
        </authorList>
    </citation>
    <scope>IDENTIFICATION</scope>
    <source>
        <strain evidence="2">cv. Jemalong A17</strain>
    </source>
</reference>
<dbReference type="HOGENOM" id="CLU_194805_0_0_1"/>
<dbReference type="EMBL" id="CM001222">
    <property type="protein sequence ID" value="AES76931.1"/>
    <property type="molecule type" value="Genomic_DNA"/>
</dbReference>
<dbReference type="AlphaFoldDB" id="G7KQD7"/>
<name>G7KQD7_MEDTR</name>